<feature type="transmembrane region" description="Helical" evidence="4">
    <location>
        <begin position="190"/>
        <end position="208"/>
    </location>
</feature>
<evidence type="ECO:0000256" key="2">
    <source>
        <dbReference type="ARBA" id="ARBA00023125"/>
    </source>
</evidence>
<evidence type="ECO:0000256" key="4">
    <source>
        <dbReference type="SAM" id="Phobius"/>
    </source>
</evidence>
<dbReference type="EMBL" id="CP001619">
    <property type="protein sequence ID" value="ACT95316.1"/>
    <property type="molecule type" value="Genomic_DNA"/>
</dbReference>
<feature type="domain" description="HTH araC/xylS-type" evidence="5">
    <location>
        <begin position="267"/>
        <end position="369"/>
    </location>
</feature>
<dbReference type="Proteomes" id="UP000002011">
    <property type="component" value="Chromosome"/>
</dbReference>
<dbReference type="eggNOG" id="COG4977">
    <property type="taxonomic scope" value="Bacteria"/>
</dbReference>
<keyword evidence="2" id="KW-0238">DNA-binding</keyword>
<dbReference type="HOGENOM" id="CLU_041408_1_0_10"/>
<gene>
    <name evidence="6" type="ordered locus">Dfer_4113</name>
</gene>
<evidence type="ECO:0000313" key="6">
    <source>
        <dbReference type="EMBL" id="ACT95316.1"/>
    </source>
</evidence>
<evidence type="ECO:0000259" key="5">
    <source>
        <dbReference type="PROSITE" id="PS01124"/>
    </source>
</evidence>
<organism evidence="6 7">
    <name type="scientific">Dyadobacter fermentans (strain ATCC 700827 / DSM 18053 / CIP 107007 / KCTC 52180 / NS114)</name>
    <dbReference type="NCBI Taxonomy" id="471854"/>
    <lineage>
        <taxon>Bacteria</taxon>
        <taxon>Pseudomonadati</taxon>
        <taxon>Bacteroidota</taxon>
        <taxon>Cytophagia</taxon>
        <taxon>Cytophagales</taxon>
        <taxon>Spirosomataceae</taxon>
        <taxon>Dyadobacter</taxon>
    </lineage>
</organism>
<feature type="transmembrane region" description="Helical" evidence="4">
    <location>
        <begin position="149"/>
        <end position="169"/>
    </location>
</feature>
<dbReference type="SMART" id="SM00342">
    <property type="entry name" value="HTH_ARAC"/>
    <property type="match status" value="1"/>
</dbReference>
<dbReference type="InterPro" id="IPR018062">
    <property type="entry name" value="HTH_AraC-typ_CS"/>
</dbReference>
<dbReference type="KEGG" id="dfe:Dfer_4113"/>
<dbReference type="PANTHER" id="PTHR43280:SF29">
    <property type="entry name" value="ARAC-FAMILY TRANSCRIPTIONAL REGULATOR"/>
    <property type="match status" value="1"/>
</dbReference>
<dbReference type="GO" id="GO:0043565">
    <property type="term" value="F:sequence-specific DNA binding"/>
    <property type="evidence" value="ECO:0007669"/>
    <property type="project" value="InterPro"/>
</dbReference>
<dbReference type="PRINTS" id="PR00032">
    <property type="entry name" value="HTHARAC"/>
</dbReference>
<keyword evidence="4" id="KW-0812">Transmembrane</keyword>
<dbReference type="STRING" id="471854.Dfer_4113"/>
<feature type="transmembrane region" description="Helical" evidence="4">
    <location>
        <begin position="27"/>
        <end position="47"/>
    </location>
</feature>
<feature type="transmembrane region" description="Helical" evidence="4">
    <location>
        <begin position="88"/>
        <end position="107"/>
    </location>
</feature>
<dbReference type="OrthoDB" id="5492415at2"/>
<protein>
    <submittedName>
        <fullName evidence="6">Transcriptional regulator, AraC family</fullName>
    </submittedName>
</protein>
<reference evidence="6 7" key="1">
    <citation type="journal article" date="2009" name="Stand. Genomic Sci.">
        <title>Complete genome sequence of Dyadobacter fermentans type strain (NS114).</title>
        <authorList>
            <person name="Lang E."/>
            <person name="Lapidus A."/>
            <person name="Chertkov O."/>
            <person name="Brettin T."/>
            <person name="Detter J.C."/>
            <person name="Han C."/>
            <person name="Copeland A."/>
            <person name="Glavina Del Rio T."/>
            <person name="Nolan M."/>
            <person name="Chen F."/>
            <person name="Lucas S."/>
            <person name="Tice H."/>
            <person name="Cheng J.F."/>
            <person name="Land M."/>
            <person name="Hauser L."/>
            <person name="Chang Y.J."/>
            <person name="Jeffries C.D."/>
            <person name="Kopitz M."/>
            <person name="Bruce D."/>
            <person name="Goodwin L."/>
            <person name="Pitluck S."/>
            <person name="Ovchinnikova G."/>
            <person name="Pati A."/>
            <person name="Ivanova N."/>
            <person name="Mavrommatis K."/>
            <person name="Chen A."/>
            <person name="Palaniappan K."/>
            <person name="Chain P."/>
            <person name="Bristow J."/>
            <person name="Eisen J.A."/>
            <person name="Markowitz V."/>
            <person name="Hugenholtz P."/>
            <person name="Goker M."/>
            <person name="Rohde M."/>
            <person name="Kyrpides N.C."/>
            <person name="Klenk H.P."/>
        </authorList>
    </citation>
    <scope>NUCLEOTIDE SEQUENCE [LARGE SCALE GENOMIC DNA]</scope>
    <source>
        <strain evidence="7">ATCC 700827 / DSM 18053 / CIP 107007 / KCTC 52180 / NS114</strain>
    </source>
</reference>
<keyword evidence="7" id="KW-1185">Reference proteome</keyword>
<proteinExistence type="predicted"/>
<dbReference type="AlphaFoldDB" id="C6VZY9"/>
<dbReference type="InterPro" id="IPR020449">
    <property type="entry name" value="Tscrpt_reg_AraC-type_HTH"/>
</dbReference>
<feature type="transmembrane region" description="Helical" evidence="4">
    <location>
        <begin position="53"/>
        <end position="76"/>
    </location>
</feature>
<dbReference type="PROSITE" id="PS00041">
    <property type="entry name" value="HTH_ARAC_FAMILY_1"/>
    <property type="match status" value="1"/>
</dbReference>
<dbReference type="InterPro" id="IPR018060">
    <property type="entry name" value="HTH_AraC"/>
</dbReference>
<dbReference type="InterPro" id="IPR009057">
    <property type="entry name" value="Homeodomain-like_sf"/>
</dbReference>
<name>C6VZY9_DYAFD</name>
<sequence length="375" mass="43212">MLLGCVQGLILAYVFLSHTKGSNRSNLYLGILLLGMSLIISDVWLGYTNYMFQVLWLVDFSEPLNLLMAPAAFLYVKVGVSQRDDRRAWLHFLPTLIYFVYMCVLVYPQGLAFKYNANIGSFHPEIARLPATPYGSEWMFYPKWHINDLTFVSMLIYNIAGLVFLVRAFRERRVSFFTGEKSSLSWFRDMFLQLVFLVIVFFVVRISFRHDLGDHIIAAFISLIIYITSFTVLRKSLFFQQPAERTARKYEKSSLTPEIQSTTLGKLEAIMLAERPFLDPGFSLPALSKRLGVSTHHLSQILNEELKQSFFDLIATYRIQEAQRLLGDEAHAYLKIEEIGQMVGYNSKSAFNTAFRKISGLTPSEYRKKQAIQKF</sequence>
<accession>C6VZY9</accession>
<evidence type="ECO:0000256" key="3">
    <source>
        <dbReference type="ARBA" id="ARBA00023163"/>
    </source>
</evidence>
<keyword evidence="1" id="KW-0805">Transcription regulation</keyword>
<keyword evidence="4" id="KW-0472">Membrane</keyword>
<dbReference type="PANTHER" id="PTHR43280">
    <property type="entry name" value="ARAC-FAMILY TRANSCRIPTIONAL REGULATOR"/>
    <property type="match status" value="1"/>
</dbReference>
<evidence type="ECO:0000256" key="1">
    <source>
        <dbReference type="ARBA" id="ARBA00023015"/>
    </source>
</evidence>
<dbReference type="Gene3D" id="1.10.10.60">
    <property type="entry name" value="Homeodomain-like"/>
    <property type="match status" value="1"/>
</dbReference>
<evidence type="ECO:0000313" key="7">
    <source>
        <dbReference type="Proteomes" id="UP000002011"/>
    </source>
</evidence>
<keyword evidence="3" id="KW-0804">Transcription</keyword>
<dbReference type="GO" id="GO:0003700">
    <property type="term" value="F:DNA-binding transcription factor activity"/>
    <property type="evidence" value="ECO:0007669"/>
    <property type="project" value="InterPro"/>
</dbReference>
<dbReference type="PROSITE" id="PS01124">
    <property type="entry name" value="HTH_ARAC_FAMILY_2"/>
    <property type="match status" value="1"/>
</dbReference>
<dbReference type="SUPFAM" id="SSF46689">
    <property type="entry name" value="Homeodomain-like"/>
    <property type="match status" value="1"/>
</dbReference>
<keyword evidence="4" id="KW-1133">Transmembrane helix</keyword>
<feature type="transmembrane region" description="Helical" evidence="4">
    <location>
        <begin position="214"/>
        <end position="233"/>
    </location>
</feature>
<dbReference type="Pfam" id="PF12833">
    <property type="entry name" value="HTH_18"/>
    <property type="match status" value="1"/>
</dbReference>